<gene>
    <name evidence="1" type="ORF">SORBI_3001G424066</name>
</gene>
<dbReference type="Proteomes" id="UP000000768">
    <property type="component" value="Chromosome 1"/>
</dbReference>
<protein>
    <submittedName>
        <fullName evidence="1">Uncharacterized protein</fullName>
    </submittedName>
</protein>
<evidence type="ECO:0000313" key="2">
    <source>
        <dbReference type="Proteomes" id="UP000000768"/>
    </source>
</evidence>
<reference evidence="2" key="2">
    <citation type="journal article" date="2018" name="Plant J.">
        <title>The Sorghum bicolor reference genome: improved assembly, gene annotations, a transcriptome atlas, and signatures of genome organization.</title>
        <authorList>
            <person name="McCormick R.F."/>
            <person name="Truong S.K."/>
            <person name="Sreedasyam A."/>
            <person name="Jenkins J."/>
            <person name="Shu S."/>
            <person name="Sims D."/>
            <person name="Kennedy M."/>
            <person name="Amirebrahimi M."/>
            <person name="Weers B.D."/>
            <person name="McKinley B."/>
            <person name="Mattison A."/>
            <person name="Morishige D.T."/>
            <person name="Grimwood J."/>
            <person name="Schmutz J."/>
            <person name="Mullet J.E."/>
        </authorList>
    </citation>
    <scope>NUCLEOTIDE SEQUENCE [LARGE SCALE GENOMIC DNA]</scope>
    <source>
        <strain evidence="2">cv. BTx623</strain>
    </source>
</reference>
<name>A0A1Z5SAR7_SORBI</name>
<keyword evidence="2" id="KW-1185">Reference proteome</keyword>
<sequence>MAGRARDPRPFLPARTMMREARGVAPLPPVLRDGGIVAAANGNGTLLCAAPLSLLPCLLELLYPGGAPIDLAFVKETRRRRARIRRGLVGVVVWTPPSPSLSLAVAGGV</sequence>
<dbReference type="InParanoid" id="A0A1Z5SAR7"/>
<reference evidence="1 2" key="1">
    <citation type="journal article" date="2009" name="Nature">
        <title>The Sorghum bicolor genome and the diversification of grasses.</title>
        <authorList>
            <person name="Paterson A.H."/>
            <person name="Bowers J.E."/>
            <person name="Bruggmann R."/>
            <person name="Dubchak I."/>
            <person name="Grimwood J."/>
            <person name="Gundlach H."/>
            <person name="Haberer G."/>
            <person name="Hellsten U."/>
            <person name="Mitros T."/>
            <person name="Poliakov A."/>
            <person name="Schmutz J."/>
            <person name="Spannagl M."/>
            <person name="Tang H."/>
            <person name="Wang X."/>
            <person name="Wicker T."/>
            <person name="Bharti A.K."/>
            <person name="Chapman J."/>
            <person name="Feltus F.A."/>
            <person name="Gowik U."/>
            <person name="Grigoriev I.V."/>
            <person name="Lyons E."/>
            <person name="Maher C.A."/>
            <person name="Martis M."/>
            <person name="Narechania A."/>
            <person name="Otillar R.P."/>
            <person name="Penning B.W."/>
            <person name="Salamov A.A."/>
            <person name="Wang Y."/>
            <person name="Zhang L."/>
            <person name="Carpita N.C."/>
            <person name="Freeling M."/>
            <person name="Gingle A.R."/>
            <person name="Hash C.T."/>
            <person name="Keller B."/>
            <person name="Klein P."/>
            <person name="Kresovich S."/>
            <person name="McCann M.C."/>
            <person name="Ming R."/>
            <person name="Peterson D.G."/>
            <person name="Mehboob-ur-Rahman"/>
            <person name="Ware D."/>
            <person name="Westhoff P."/>
            <person name="Mayer K.F."/>
            <person name="Messing J."/>
            <person name="Rokhsar D.S."/>
        </authorList>
    </citation>
    <scope>NUCLEOTIDE SEQUENCE [LARGE SCALE GENOMIC DNA]</scope>
    <source>
        <strain evidence="2">cv. BTx623</strain>
    </source>
</reference>
<evidence type="ECO:0000313" key="1">
    <source>
        <dbReference type="EMBL" id="OQU92855.1"/>
    </source>
</evidence>
<dbReference type="EMBL" id="CM000760">
    <property type="protein sequence ID" value="OQU92855.1"/>
    <property type="molecule type" value="Genomic_DNA"/>
</dbReference>
<organism evidence="1 2">
    <name type="scientific">Sorghum bicolor</name>
    <name type="common">Sorghum</name>
    <name type="synonym">Sorghum vulgare</name>
    <dbReference type="NCBI Taxonomy" id="4558"/>
    <lineage>
        <taxon>Eukaryota</taxon>
        <taxon>Viridiplantae</taxon>
        <taxon>Streptophyta</taxon>
        <taxon>Embryophyta</taxon>
        <taxon>Tracheophyta</taxon>
        <taxon>Spermatophyta</taxon>
        <taxon>Magnoliopsida</taxon>
        <taxon>Liliopsida</taxon>
        <taxon>Poales</taxon>
        <taxon>Poaceae</taxon>
        <taxon>PACMAD clade</taxon>
        <taxon>Panicoideae</taxon>
        <taxon>Andropogonodae</taxon>
        <taxon>Andropogoneae</taxon>
        <taxon>Sorghinae</taxon>
        <taxon>Sorghum</taxon>
    </lineage>
</organism>
<dbReference type="Gramene" id="OQU92855">
    <property type="protein sequence ID" value="OQU92855"/>
    <property type="gene ID" value="SORBI_3001G424066"/>
</dbReference>
<accession>A0A1Z5SAR7</accession>
<proteinExistence type="predicted"/>
<dbReference type="AlphaFoldDB" id="A0A1Z5SAR7"/>